<dbReference type="PANTHER" id="PTHR38457:SF1">
    <property type="entry name" value="REGULATOR ABRB-RELATED"/>
    <property type="match status" value="1"/>
</dbReference>
<sequence>MKTASSIGILLPASCALAAALEWCGLPAGLLLGPMIAAIGLAASGGTLRLPPWLSAAAQAVIGLMIAQSLTLSILATAAHKPWIFVGSTLATLIVAVAIGWLLARWRVLPGSTAIWGSMPGAATAMVLIARDEGGDWQLVAVMTYIRVILVAALASLLAVIMTGHGGSHPPGGAWFPALAPIGLAATIGLGVLGVGGGRLLGLPAAALLGPMILGAVAGGTGLLHPELPGWVLAPAYLLVGWRIGLGFTPQIVKIAWRAAPQLLLAVGTLVLFCAGCGVVLSHVAGIDPLTAYLATSPGGADSVAIIASATPVDVSFVMSMQVIRFVVVLLVGPAIARRVARRFDRQQARSDAQGSIRL</sequence>
<proteinExistence type="predicted"/>
<keyword evidence="1" id="KW-1133">Transmembrane helix</keyword>
<feature type="transmembrane region" description="Helical" evidence="1">
    <location>
        <begin position="200"/>
        <end position="224"/>
    </location>
</feature>
<dbReference type="PIRSF" id="PIRSF038991">
    <property type="entry name" value="Protein_AbrB"/>
    <property type="match status" value="1"/>
</dbReference>
<dbReference type="Proteomes" id="UP001210865">
    <property type="component" value="Chromosome"/>
</dbReference>
<keyword evidence="2" id="KW-0732">Signal</keyword>
<feature type="signal peptide" evidence="2">
    <location>
        <begin position="1"/>
        <end position="18"/>
    </location>
</feature>
<feature type="transmembrane region" description="Helical" evidence="1">
    <location>
        <begin position="142"/>
        <end position="162"/>
    </location>
</feature>
<evidence type="ECO:0000313" key="3">
    <source>
        <dbReference type="EMBL" id="WBO23692.1"/>
    </source>
</evidence>
<feature type="transmembrane region" description="Helical" evidence="1">
    <location>
        <begin position="109"/>
        <end position="130"/>
    </location>
</feature>
<feature type="transmembrane region" description="Helical" evidence="1">
    <location>
        <begin position="174"/>
        <end position="193"/>
    </location>
</feature>
<feature type="transmembrane region" description="Helical" evidence="1">
    <location>
        <begin position="53"/>
        <end position="76"/>
    </location>
</feature>
<dbReference type="InterPro" id="IPR017516">
    <property type="entry name" value="AbrB_dup"/>
</dbReference>
<dbReference type="EMBL" id="CP115174">
    <property type="protein sequence ID" value="WBO23692.1"/>
    <property type="molecule type" value="Genomic_DNA"/>
</dbReference>
<evidence type="ECO:0000256" key="1">
    <source>
        <dbReference type="SAM" id="Phobius"/>
    </source>
</evidence>
<feature type="chain" id="PRO_5047076854" evidence="2">
    <location>
        <begin position="19"/>
        <end position="359"/>
    </location>
</feature>
<accession>A0ABY7NSZ2</accession>
<reference evidence="3 4" key="1">
    <citation type="submission" date="2022-12" db="EMBL/GenBank/DDBJ databases">
        <title>Sphingomonas abieness sp. nov., an endophytic bacterium isolated from Abies koreana.</title>
        <authorList>
            <person name="Jiang L."/>
            <person name="Lee J."/>
        </authorList>
    </citation>
    <scope>NUCLEOTIDE SEQUENCE [LARGE SCALE GENOMIC DNA]</scope>
    <source>
        <strain evidence="4">PAMB 00755</strain>
    </source>
</reference>
<gene>
    <name evidence="3" type="ORF">PBT88_06110</name>
</gene>
<keyword evidence="1" id="KW-0812">Transmembrane</keyword>
<evidence type="ECO:0000256" key="2">
    <source>
        <dbReference type="SAM" id="SignalP"/>
    </source>
</evidence>
<dbReference type="Pfam" id="PF05145">
    <property type="entry name" value="AbrB"/>
    <property type="match status" value="1"/>
</dbReference>
<name>A0ABY7NSZ2_9SPHN</name>
<keyword evidence="1" id="KW-0472">Membrane</keyword>
<feature type="transmembrane region" description="Helical" evidence="1">
    <location>
        <begin position="83"/>
        <end position="103"/>
    </location>
</feature>
<dbReference type="InterPro" id="IPR007820">
    <property type="entry name" value="AbrB_fam"/>
</dbReference>
<feature type="transmembrane region" description="Helical" evidence="1">
    <location>
        <begin position="230"/>
        <end position="251"/>
    </location>
</feature>
<dbReference type="RefSeq" id="WP_270078323.1">
    <property type="nucleotide sequence ID" value="NZ_CP115174.1"/>
</dbReference>
<dbReference type="PANTHER" id="PTHR38457">
    <property type="entry name" value="REGULATOR ABRB-RELATED"/>
    <property type="match status" value="1"/>
</dbReference>
<evidence type="ECO:0000313" key="4">
    <source>
        <dbReference type="Proteomes" id="UP001210865"/>
    </source>
</evidence>
<keyword evidence="4" id="KW-1185">Reference proteome</keyword>
<organism evidence="3 4">
    <name type="scientific">Sphingomonas abietis</name>
    <dbReference type="NCBI Taxonomy" id="3012344"/>
    <lineage>
        <taxon>Bacteria</taxon>
        <taxon>Pseudomonadati</taxon>
        <taxon>Pseudomonadota</taxon>
        <taxon>Alphaproteobacteria</taxon>
        <taxon>Sphingomonadales</taxon>
        <taxon>Sphingomonadaceae</taxon>
        <taxon>Sphingomonas</taxon>
    </lineage>
</organism>
<dbReference type="NCBIfam" id="TIGR03082">
    <property type="entry name" value="Gneg_AbrB_dup"/>
    <property type="match status" value="2"/>
</dbReference>
<protein>
    <submittedName>
        <fullName evidence="3">AbrB family transcriptional regulator</fullName>
    </submittedName>
</protein>
<feature type="transmembrane region" description="Helical" evidence="1">
    <location>
        <begin position="263"/>
        <end position="285"/>
    </location>
</feature>
<feature type="transmembrane region" description="Helical" evidence="1">
    <location>
        <begin position="323"/>
        <end position="341"/>
    </location>
</feature>